<evidence type="ECO:0000256" key="2">
    <source>
        <dbReference type="SAM" id="Phobius"/>
    </source>
</evidence>
<keyword evidence="2" id="KW-1133">Transmembrane helix</keyword>
<evidence type="ECO:0000256" key="1">
    <source>
        <dbReference type="SAM" id="Coils"/>
    </source>
</evidence>
<accession>X1ALS7</accession>
<keyword evidence="2" id="KW-0472">Membrane</keyword>
<proteinExistence type="predicted"/>
<sequence length="155" mass="17923">MKNIDSRSNYLLLKTLDPIVINDTYTESDDNDTSPEHASREFINSYERECLKPADGATYENVGLVVRIAMLVMLLLICIGNQIESNSMKQELDMLRTEMKETTRNANVQRRRTERMRRLFDNADEAVMHVLKSYEVSIESELAEEILVAYNGELR</sequence>
<keyword evidence="2" id="KW-0812">Transmembrane</keyword>
<name>X1ALS7_9ZZZZ</name>
<dbReference type="EMBL" id="BART01009988">
    <property type="protein sequence ID" value="GAG83620.1"/>
    <property type="molecule type" value="Genomic_DNA"/>
</dbReference>
<comment type="caution">
    <text evidence="3">The sequence shown here is derived from an EMBL/GenBank/DDBJ whole genome shotgun (WGS) entry which is preliminary data.</text>
</comment>
<gene>
    <name evidence="3" type="ORF">S01H4_21932</name>
</gene>
<keyword evidence="1" id="KW-0175">Coiled coil</keyword>
<feature type="coiled-coil region" evidence="1">
    <location>
        <begin position="85"/>
        <end position="112"/>
    </location>
</feature>
<evidence type="ECO:0000313" key="3">
    <source>
        <dbReference type="EMBL" id="GAG83620.1"/>
    </source>
</evidence>
<organism evidence="3">
    <name type="scientific">marine sediment metagenome</name>
    <dbReference type="NCBI Taxonomy" id="412755"/>
    <lineage>
        <taxon>unclassified sequences</taxon>
        <taxon>metagenomes</taxon>
        <taxon>ecological metagenomes</taxon>
    </lineage>
</organism>
<dbReference type="AlphaFoldDB" id="X1ALS7"/>
<reference evidence="3" key="1">
    <citation type="journal article" date="2014" name="Front. Microbiol.">
        <title>High frequency of phylogenetically diverse reductive dehalogenase-homologous genes in deep subseafloor sedimentary metagenomes.</title>
        <authorList>
            <person name="Kawai M."/>
            <person name="Futagami T."/>
            <person name="Toyoda A."/>
            <person name="Takaki Y."/>
            <person name="Nishi S."/>
            <person name="Hori S."/>
            <person name="Arai W."/>
            <person name="Tsubouchi T."/>
            <person name="Morono Y."/>
            <person name="Uchiyama I."/>
            <person name="Ito T."/>
            <person name="Fujiyama A."/>
            <person name="Inagaki F."/>
            <person name="Takami H."/>
        </authorList>
    </citation>
    <scope>NUCLEOTIDE SEQUENCE</scope>
    <source>
        <strain evidence="3">Expedition CK06-06</strain>
    </source>
</reference>
<protein>
    <submittedName>
        <fullName evidence="3">Uncharacterized protein</fullName>
    </submittedName>
</protein>
<feature type="transmembrane region" description="Helical" evidence="2">
    <location>
        <begin position="62"/>
        <end position="80"/>
    </location>
</feature>